<dbReference type="EMBL" id="QGML01003042">
    <property type="protein sequence ID" value="TVY86827.1"/>
    <property type="molecule type" value="Genomic_DNA"/>
</dbReference>
<name>A0A559M1I6_9HELO</name>
<feature type="compositionally biased region" description="Basic residues" evidence="1">
    <location>
        <begin position="128"/>
        <end position="138"/>
    </location>
</feature>
<dbReference type="AlphaFoldDB" id="A0A559M1I6"/>
<gene>
    <name evidence="2" type="ORF">LAWI1_G006444</name>
</gene>
<feature type="region of interest" description="Disordered" evidence="1">
    <location>
        <begin position="116"/>
        <end position="145"/>
    </location>
</feature>
<feature type="region of interest" description="Disordered" evidence="1">
    <location>
        <begin position="159"/>
        <end position="181"/>
    </location>
</feature>
<comment type="caution">
    <text evidence="2">The sequence shown here is derived from an EMBL/GenBank/DDBJ whole genome shotgun (WGS) entry which is preliminary data.</text>
</comment>
<protein>
    <submittedName>
        <fullName evidence="2">Uncharacterized protein</fullName>
    </submittedName>
</protein>
<evidence type="ECO:0000256" key="1">
    <source>
        <dbReference type="SAM" id="MobiDB-lite"/>
    </source>
</evidence>
<dbReference type="Proteomes" id="UP000315522">
    <property type="component" value="Unassembled WGS sequence"/>
</dbReference>
<sequence length="181" mass="19858">MLKTTTRLAKASRSIRHASSIVPNAPKINTLYCDIDNVPLEQFRQRAFIPEKPIRIIQDRDSPRKNTAQSLLPAQQKWFSHDSAPIEPGVPSPPGANLVPSQEYLSAFADTILPYELIPPPKNNPPQAHRKSATRRTKRDVPPVQRAAIALPARIQGLAASSRETLHRAGANRRSAGADAG</sequence>
<keyword evidence="3" id="KW-1185">Reference proteome</keyword>
<organism evidence="2 3">
    <name type="scientific">Lachnellula willkommii</name>
    <dbReference type="NCBI Taxonomy" id="215461"/>
    <lineage>
        <taxon>Eukaryota</taxon>
        <taxon>Fungi</taxon>
        <taxon>Dikarya</taxon>
        <taxon>Ascomycota</taxon>
        <taxon>Pezizomycotina</taxon>
        <taxon>Leotiomycetes</taxon>
        <taxon>Helotiales</taxon>
        <taxon>Lachnaceae</taxon>
        <taxon>Lachnellula</taxon>
    </lineage>
</organism>
<evidence type="ECO:0000313" key="2">
    <source>
        <dbReference type="EMBL" id="TVY86827.1"/>
    </source>
</evidence>
<proteinExistence type="predicted"/>
<reference evidence="2 3" key="1">
    <citation type="submission" date="2018-05" db="EMBL/GenBank/DDBJ databases">
        <title>Genome sequencing and assembly of the regulated plant pathogen Lachnellula willkommii and related sister species for the development of diagnostic species identification markers.</title>
        <authorList>
            <person name="Giroux E."/>
            <person name="Bilodeau G."/>
        </authorList>
    </citation>
    <scope>NUCLEOTIDE SEQUENCE [LARGE SCALE GENOMIC DNA]</scope>
    <source>
        <strain evidence="2 3">CBS 172.35</strain>
    </source>
</reference>
<evidence type="ECO:0000313" key="3">
    <source>
        <dbReference type="Proteomes" id="UP000315522"/>
    </source>
</evidence>
<accession>A0A559M1I6</accession>